<accession>A0ABW8WDH1</accession>
<evidence type="ECO:0000313" key="2">
    <source>
        <dbReference type="Proteomes" id="UP001628874"/>
    </source>
</evidence>
<name>A0ABW8WDH1_9CYAN</name>
<keyword evidence="2" id="KW-1185">Reference proteome</keyword>
<proteinExistence type="predicted"/>
<protein>
    <submittedName>
        <fullName evidence="1">Uncharacterized protein</fullName>
    </submittedName>
</protein>
<comment type="caution">
    <text evidence="1">The sequence shown here is derived from an EMBL/GenBank/DDBJ whole genome shotgun (WGS) entry which is preliminary data.</text>
</comment>
<dbReference type="EMBL" id="JBFQGM010000001">
    <property type="protein sequence ID" value="MFL9459025.1"/>
    <property type="molecule type" value="Genomic_DNA"/>
</dbReference>
<sequence>MPWQVCGDDFENLQSLTSSNISNVSLENRRGIMTYDFNGFCVLVKATIEQVGQAICQMKQVINWEHDVYEREIEIVELPSFLMLQLRKHSWTIISPFILLPNNIISLTEETAKSMSLWLHTKSIYFIASDVGCYSGYHLYNNGQSIERLYAEQGDYDLIIQFPNNRIESSNNRDEDEYRSENGFCKFRSHLRKLKADQIQDPDAFTNEFLQEQDVLVIDFYLLNRFKGEKKYTVASWLKRDDLERVDYVTLSQACTDLR</sequence>
<reference evidence="1 2" key="1">
    <citation type="submission" date="2024-07" db="EMBL/GenBank/DDBJ databases">
        <authorList>
            <person name="Tripathy S."/>
        </authorList>
    </citation>
    <scope>NUCLEOTIDE SEQUENCE [LARGE SCALE GENOMIC DNA]</scope>
    <source>
        <strain evidence="1 2">VB-61278_2</strain>
    </source>
</reference>
<gene>
    <name evidence="1" type="ORF">AB0759_00015</name>
</gene>
<dbReference type="RefSeq" id="WP_408019752.1">
    <property type="nucleotide sequence ID" value="NZ_JBFQGM010000001.1"/>
</dbReference>
<evidence type="ECO:0000313" key="1">
    <source>
        <dbReference type="EMBL" id="MFL9459025.1"/>
    </source>
</evidence>
<organism evidence="1 2">
    <name type="scientific">Scytonema tolypothrichoides VB-61278_2</name>
    <dbReference type="NCBI Taxonomy" id="3232314"/>
    <lineage>
        <taxon>Bacteria</taxon>
        <taxon>Bacillati</taxon>
        <taxon>Cyanobacteriota</taxon>
        <taxon>Cyanophyceae</taxon>
        <taxon>Nostocales</taxon>
        <taxon>Scytonemataceae</taxon>
        <taxon>Scytonema</taxon>
    </lineage>
</organism>
<dbReference type="Proteomes" id="UP001628874">
    <property type="component" value="Unassembled WGS sequence"/>
</dbReference>